<reference evidence="2" key="2">
    <citation type="submission" date="2021-08" db="EMBL/GenBank/DDBJ databases">
        <authorList>
            <person name="Tani A."/>
            <person name="Ola A."/>
            <person name="Ogura Y."/>
            <person name="Katsura K."/>
            <person name="Hayashi T."/>
        </authorList>
    </citation>
    <scope>NUCLEOTIDE SEQUENCE</scope>
    <source>
        <strain evidence="2">DSM 19015</strain>
    </source>
</reference>
<dbReference type="SUPFAM" id="SSF53167">
    <property type="entry name" value="Purine and uridine phosphorylases"/>
    <property type="match status" value="1"/>
</dbReference>
<comment type="caution">
    <text evidence="2">The sequence shown here is derived from an EMBL/GenBank/DDBJ whole genome shotgun (WGS) entry which is preliminary data.</text>
</comment>
<dbReference type="PANTHER" id="PTHR46832">
    <property type="entry name" value="5'-METHYLTHIOADENOSINE/S-ADENOSYLHOMOCYSTEINE NUCLEOSIDASE"/>
    <property type="match status" value="1"/>
</dbReference>
<dbReference type="Proteomes" id="UP001055125">
    <property type="component" value="Unassembled WGS sequence"/>
</dbReference>
<dbReference type="NCBIfam" id="TIGR03468">
    <property type="entry name" value="HpnG"/>
    <property type="match status" value="1"/>
</dbReference>
<proteinExistence type="predicted"/>
<gene>
    <name evidence="2" type="primary">mqnB</name>
    <name evidence="2" type="ORF">OCOJLMKI_3005</name>
</gene>
<keyword evidence="2" id="KW-0378">Hydrolase</keyword>
<evidence type="ECO:0000259" key="1">
    <source>
        <dbReference type="Pfam" id="PF01048"/>
    </source>
</evidence>
<reference evidence="2" key="1">
    <citation type="journal article" date="2021" name="Front. Microbiol.">
        <title>Comprehensive Comparative Genomics and Phenotyping of Methylobacterium Species.</title>
        <authorList>
            <person name="Alessa O."/>
            <person name="Ogura Y."/>
            <person name="Fujitani Y."/>
            <person name="Takami H."/>
            <person name="Hayashi T."/>
            <person name="Sahin N."/>
            <person name="Tani A."/>
        </authorList>
    </citation>
    <scope>NUCLEOTIDE SEQUENCE</scope>
    <source>
        <strain evidence="2">DSM 19015</strain>
    </source>
</reference>
<evidence type="ECO:0000313" key="2">
    <source>
        <dbReference type="EMBL" id="GJD95791.1"/>
    </source>
</evidence>
<name>A0ABQ4RYW8_9HYPH</name>
<dbReference type="InterPro" id="IPR035994">
    <property type="entry name" value="Nucleoside_phosphorylase_sf"/>
</dbReference>
<dbReference type="InterPro" id="IPR000845">
    <property type="entry name" value="Nucleoside_phosphorylase_d"/>
</dbReference>
<accession>A0ABQ4RYW8</accession>
<protein>
    <submittedName>
        <fullName evidence="2">Futalosine hydrolase</fullName>
    </submittedName>
</protein>
<organism evidence="2 3">
    <name type="scientific">Methylobacterium iners</name>
    <dbReference type="NCBI Taxonomy" id="418707"/>
    <lineage>
        <taxon>Bacteria</taxon>
        <taxon>Pseudomonadati</taxon>
        <taxon>Pseudomonadota</taxon>
        <taxon>Alphaproteobacteria</taxon>
        <taxon>Hyphomicrobiales</taxon>
        <taxon>Methylobacteriaceae</taxon>
        <taxon>Methylobacterium</taxon>
    </lineage>
</organism>
<dbReference type="RefSeq" id="WP_238244928.1">
    <property type="nucleotide sequence ID" value="NZ_BPQP01000047.1"/>
</dbReference>
<dbReference type="EMBL" id="BPQP01000047">
    <property type="protein sequence ID" value="GJD95791.1"/>
    <property type="molecule type" value="Genomic_DNA"/>
</dbReference>
<dbReference type="CDD" id="cd17768">
    <property type="entry name" value="adenosylhopane_nucleosidase_HpnG-like"/>
    <property type="match status" value="1"/>
</dbReference>
<dbReference type="InterPro" id="IPR017831">
    <property type="entry name" value="Hopanoid-assoc_phosphoryl_HpnG"/>
</dbReference>
<dbReference type="GO" id="GO:0016787">
    <property type="term" value="F:hydrolase activity"/>
    <property type="evidence" value="ECO:0007669"/>
    <property type="project" value="UniProtKB-KW"/>
</dbReference>
<dbReference type="Pfam" id="PF01048">
    <property type="entry name" value="PNP_UDP_1"/>
    <property type="match status" value="1"/>
</dbReference>
<keyword evidence="3" id="KW-1185">Reference proteome</keyword>
<dbReference type="PANTHER" id="PTHR46832:SF1">
    <property type="entry name" value="5'-METHYLTHIOADENOSINE_S-ADENOSYLHOMOCYSTEINE NUCLEOSIDASE"/>
    <property type="match status" value="1"/>
</dbReference>
<feature type="domain" description="Nucleoside phosphorylase" evidence="1">
    <location>
        <begin position="50"/>
        <end position="168"/>
    </location>
</feature>
<evidence type="ECO:0000313" key="3">
    <source>
        <dbReference type="Proteomes" id="UP001055125"/>
    </source>
</evidence>
<dbReference type="Gene3D" id="3.40.50.1580">
    <property type="entry name" value="Nucleoside phosphorylase domain"/>
    <property type="match status" value="1"/>
</dbReference>
<sequence length="233" mass="23461">MRREPDEAALVLAVVGLSKEARLAAGPGIAVLGTGGDPRRLRAALAERPSAGLRGVISFGIAGGLDASLAAGDLVVASGIVADDRRFGTDPTMTARIQGMLARSSVQPVSADLAGVDQAVLSVAGKAALRARTGAAAVDMESHVAAAFADRHGLPFAAIRAVCDPASRALPAFVATALKPNGDPDVVGVLAAVIARRAGVRELVRLARDSSAAFGTLTRCRQSLGSNLGVLSA</sequence>